<proteinExistence type="predicted"/>
<gene>
    <name evidence="1" type="ORF">BTO16_06470</name>
</gene>
<sequence length="303" mass="35553">MVLNSYGFQRKLYVDEFNNILGSYNLELELLEFSKKNNIHTLILYELNKVHKRFPLDDSTKNSALANFISRAKLKYNIKQISASGESGDFFVDAIHPYNKSRKKSEEKIDAYNLEYEYWDEKASLKGGYYCENYLRNGEMPCNRVGSFNFYLGSLTAMRLLANEESHPIKIEAYIGKFTINEVLQISNHADKLLIAAYVDNPDKSFEYVKERLKLLSDIKSKIKISIIFSTEMVFMGPWLRINDYKQAEKKFFKKLFTQSKELSTNLTFDGFTYYNYSFFKNALNNYDRNTNKMSNTYLDKEN</sequence>
<accession>A0A2S7WXV2</accession>
<evidence type="ECO:0000313" key="1">
    <source>
        <dbReference type="EMBL" id="PQJ82241.1"/>
    </source>
</evidence>
<dbReference type="EMBL" id="MSCM01000001">
    <property type="protein sequence ID" value="PQJ82241.1"/>
    <property type="molecule type" value="Genomic_DNA"/>
</dbReference>
<reference evidence="1 2" key="1">
    <citation type="submission" date="2016-12" db="EMBL/GenBank/DDBJ databases">
        <title>Trade-off between light-utilization and light-protection in marine flavobacteria.</title>
        <authorList>
            <person name="Kumagai Y."/>
            <person name="Yoshizawa S."/>
            <person name="Kogure K."/>
            <person name="Iwasaki W."/>
        </authorList>
    </citation>
    <scope>NUCLEOTIDE SEQUENCE [LARGE SCALE GENOMIC DNA]</scope>
    <source>
        <strain evidence="1 2">ATCC 43844</strain>
    </source>
</reference>
<evidence type="ECO:0000313" key="2">
    <source>
        <dbReference type="Proteomes" id="UP000239068"/>
    </source>
</evidence>
<keyword evidence="2" id="KW-1185">Reference proteome</keyword>
<organism evidence="1 2">
    <name type="scientific">Polaribacter glomeratus</name>
    <dbReference type="NCBI Taxonomy" id="102"/>
    <lineage>
        <taxon>Bacteria</taxon>
        <taxon>Pseudomonadati</taxon>
        <taxon>Bacteroidota</taxon>
        <taxon>Flavobacteriia</taxon>
        <taxon>Flavobacteriales</taxon>
        <taxon>Flavobacteriaceae</taxon>
    </lineage>
</organism>
<name>A0A2S7WXV2_9FLAO</name>
<protein>
    <submittedName>
        <fullName evidence="1">Uncharacterized protein</fullName>
    </submittedName>
</protein>
<dbReference type="Proteomes" id="UP000239068">
    <property type="component" value="Unassembled WGS sequence"/>
</dbReference>
<comment type="caution">
    <text evidence="1">The sequence shown here is derived from an EMBL/GenBank/DDBJ whole genome shotgun (WGS) entry which is preliminary data.</text>
</comment>
<dbReference type="AlphaFoldDB" id="A0A2S7WXV2"/>